<dbReference type="STRING" id="1544798.LH29_07375"/>
<dbReference type="Gene3D" id="3.40.50.300">
    <property type="entry name" value="P-loop containing nucleotide triphosphate hydrolases"/>
    <property type="match status" value="1"/>
</dbReference>
<dbReference type="CDD" id="cd18793">
    <property type="entry name" value="SF2_C_SNF"/>
    <property type="match status" value="1"/>
</dbReference>
<dbReference type="InterPro" id="IPR049730">
    <property type="entry name" value="SNF2/RAD54-like_C"/>
</dbReference>
<keyword evidence="5" id="KW-1185">Reference proteome</keyword>
<gene>
    <name evidence="4" type="ORF">LH29_07375</name>
</gene>
<dbReference type="InterPro" id="IPR014001">
    <property type="entry name" value="Helicase_ATP-bd"/>
</dbReference>
<keyword evidence="1" id="KW-0378">Hydrolase</keyword>
<feature type="domain" description="Helicase ATP-binding" evidence="2">
    <location>
        <begin position="505"/>
        <end position="694"/>
    </location>
</feature>
<dbReference type="InterPro" id="IPR038718">
    <property type="entry name" value="SNF2-like_sf"/>
</dbReference>
<dbReference type="Gene3D" id="3.40.50.10810">
    <property type="entry name" value="Tandem AAA-ATPase domain"/>
    <property type="match status" value="1"/>
</dbReference>
<dbReference type="PATRIC" id="fig|1544798.3.peg.1479"/>
<dbReference type="PROSITE" id="PS51194">
    <property type="entry name" value="HELICASE_CTER"/>
    <property type="match status" value="1"/>
</dbReference>
<dbReference type="SUPFAM" id="SSF52540">
    <property type="entry name" value="P-loop containing nucleoside triphosphate hydrolases"/>
    <property type="match status" value="2"/>
</dbReference>
<evidence type="ECO:0000259" key="2">
    <source>
        <dbReference type="PROSITE" id="PS51192"/>
    </source>
</evidence>
<dbReference type="InterPro" id="IPR001650">
    <property type="entry name" value="Helicase_C-like"/>
</dbReference>
<evidence type="ECO:0008006" key="6">
    <source>
        <dbReference type="Google" id="ProtNLM"/>
    </source>
</evidence>
<evidence type="ECO:0000256" key="1">
    <source>
        <dbReference type="ARBA" id="ARBA00022801"/>
    </source>
</evidence>
<protein>
    <recommendedName>
        <fullName evidence="6">Helicase SNF2</fullName>
    </recommendedName>
</protein>
<dbReference type="OrthoDB" id="9760715at2"/>
<dbReference type="Pfam" id="PF00271">
    <property type="entry name" value="Helicase_C"/>
    <property type="match status" value="1"/>
</dbReference>
<dbReference type="EMBL" id="JRHC01000001">
    <property type="protein sequence ID" value="KJF45202.1"/>
    <property type="molecule type" value="Genomic_DNA"/>
</dbReference>
<feature type="domain" description="Helicase C-terminal" evidence="3">
    <location>
        <begin position="819"/>
        <end position="979"/>
    </location>
</feature>
<name>A0A0D8JE96_9BACT</name>
<dbReference type="SMART" id="SM00487">
    <property type="entry name" value="DEXDc"/>
    <property type="match status" value="1"/>
</dbReference>
<dbReference type="PROSITE" id="PS51192">
    <property type="entry name" value="HELICASE_ATP_BIND_1"/>
    <property type="match status" value="1"/>
</dbReference>
<proteinExistence type="predicted"/>
<dbReference type="RefSeq" id="WP_045027158.1">
    <property type="nucleotide sequence ID" value="NZ_JRHC01000001.1"/>
</dbReference>
<evidence type="ECO:0000313" key="5">
    <source>
        <dbReference type="Proteomes" id="UP000032544"/>
    </source>
</evidence>
<accession>A0A0D8JE96</accession>
<dbReference type="InterPro" id="IPR027417">
    <property type="entry name" value="P-loop_NTPase"/>
</dbReference>
<dbReference type="Proteomes" id="UP000032544">
    <property type="component" value="Unassembled WGS sequence"/>
</dbReference>
<evidence type="ECO:0000259" key="3">
    <source>
        <dbReference type="PROSITE" id="PS51194"/>
    </source>
</evidence>
<reference evidence="4 5" key="1">
    <citation type="submission" date="2014-09" db="EMBL/GenBank/DDBJ databases">
        <title>Draft Genome Sequence of Draconibacterium sp. JN14CK-3.</title>
        <authorList>
            <person name="Dong C."/>
            <person name="Lai Q."/>
            <person name="Shao Z."/>
        </authorList>
    </citation>
    <scope>NUCLEOTIDE SEQUENCE [LARGE SCALE GENOMIC DNA]</scope>
    <source>
        <strain evidence="4 5">JN14CK-3</strain>
    </source>
</reference>
<dbReference type="PANTHER" id="PTHR10799">
    <property type="entry name" value="SNF2/RAD54 HELICASE FAMILY"/>
    <property type="match status" value="1"/>
</dbReference>
<dbReference type="SMART" id="SM00490">
    <property type="entry name" value="HELICc"/>
    <property type="match status" value="1"/>
</dbReference>
<organism evidence="4 5">
    <name type="scientific">Draconibacterium sediminis</name>
    <dbReference type="NCBI Taxonomy" id="1544798"/>
    <lineage>
        <taxon>Bacteria</taxon>
        <taxon>Pseudomonadati</taxon>
        <taxon>Bacteroidota</taxon>
        <taxon>Bacteroidia</taxon>
        <taxon>Marinilabiliales</taxon>
        <taxon>Prolixibacteraceae</taxon>
        <taxon>Draconibacterium</taxon>
    </lineage>
</organism>
<evidence type="ECO:0000313" key="4">
    <source>
        <dbReference type="EMBL" id="KJF45202.1"/>
    </source>
</evidence>
<dbReference type="GO" id="GO:0005524">
    <property type="term" value="F:ATP binding"/>
    <property type="evidence" value="ECO:0007669"/>
    <property type="project" value="InterPro"/>
</dbReference>
<comment type="caution">
    <text evidence="4">The sequence shown here is derived from an EMBL/GenBank/DDBJ whole genome shotgun (WGS) entry which is preliminary data.</text>
</comment>
<dbReference type="GO" id="GO:0016787">
    <property type="term" value="F:hydrolase activity"/>
    <property type="evidence" value="ECO:0007669"/>
    <property type="project" value="UniProtKB-KW"/>
</dbReference>
<dbReference type="Pfam" id="PF00176">
    <property type="entry name" value="SNF2-rel_dom"/>
    <property type="match status" value="1"/>
</dbReference>
<dbReference type="InterPro" id="IPR000330">
    <property type="entry name" value="SNF2_N"/>
</dbReference>
<dbReference type="AlphaFoldDB" id="A0A0D8JE96"/>
<sequence>MDRFEFIIALTEHRFLGLVFQPFLIEKKERFYSVVRLVKPHDLNDSEYTFKPYEKELVQLIEKYSDEGLTKKFSRAASVSDFYTSLRPGYFEKQVTPFIEKCMMQVCSILMLSPVRLFRKEAKYSNLYDEDQLEVPPFFARPEFEFERTETQTRYRLHIFLEEKEMLLSARSVEVVTNDPCLLIYRNQLVAFEKLNAKKLMPFFEKDYVTVPNTIEDKYYSGFVLNTVRDYDVKAKGFEVVHASAGKKAVLSLENNLQYRPCLVLNFEYGDEKFLPDSSRKMAVSVKKQNGTFVYYKTTRDFTWEKKVLQLIKKTGLKDDNGSYTLNGVSMLEPQNALYYFVNWLNEKRPQLEEQGIVIKQEQLEKKFYTGSQKLELKTQTKGDWFDVYAVVKFGEFSIPFIQLKKYILNDIREFELPNGEVAVLPEEWFARYKGLLPFGKQQGEHIKFEKHHFTLLQNSIQEVDKEVKQKYEKLINAEMERPVLPANLKAKLRNYQEEGFNWMYGLYRNGLGGCLADDMGLGKTLQTLTLLLKLKRLKQEIKIHNPVDASGQRDLFADETKSETAVQPASLIVVPTSLVHNWSNEIRKFTPALKVYQHVGTQRKKAEELGKVASYYDIIITTYGTVRNDIDKLRGTEFFYLILDESQSIKNSSSKTYKAVMDIKARYKLVITGTPIENSLSDLWSQMNFLNPGMLGNLAFFRRTFITPIEKHASEEQMDKLQLMIRPFVLRRKKVEVAKDLPPLMEEVRICPMAGEQQKLYEQEKSVIRNTILSTIEKEGLKKSQFVVLQGLTKLRQLANHPSLVDDEASERSGKFDEIFRMLSNLVAEKHKVLVFSSFVTHLELLESKIGEQKWNYSKLTGQTTKREKVIKAFQDDEDNRIFLISLKAGGVGLNLTEADYVFIIDPWWNPAAENQAINRAHRIGQDKHVFVYRFITENSIEEKIQKLKERKSSLADKFINSNNPFEQVTQEEIVELFS</sequence>